<organism evidence="4 5">
    <name type="scientific">[Clostridium] fimetarium</name>
    <dbReference type="NCBI Taxonomy" id="99656"/>
    <lineage>
        <taxon>Bacteria</taxon>
        <taxon>Bacillati</taxon>
        <taxon>Bacillota</taxon>
        <taxon>Clostridia</taxon>
        <taxon>Lachnospirales</taxon>
        <taxon>Lachnospiraceae</taxon>
    </lineage>
</organism>
<dbReference type="SMART" id="SM00267">
    <property type="entry name" value="GGDEF"/>
    <property type="match status" value="1"/>
</dbReference>
<dbReference type="STRING" id="99656.SAMN05421659_11723"/>
<feature type="domain" description="GGDEF" evidence="3">
    <location>
        <begin position="337"/>
        <end position="470"/>
    </location>
</feature>
<dbReference type="InterPro" id="IPR000160">
    <property type="entry name" value="GGDEF_dom"/>
</dbReference>
<dbReference type="OrthoDB" id="9804955at2"/>
<dbReference type="PROSITE" id="PS50839">
    <property type="entry name" value="CHASE"/>
    <property type="match status" value="1"/>
</dbReference>
<dbReference type="InterPro" id="IPR043128">
    <property type="entry name" value="Rev_trsase/Diguanyl_cyclase"/>
</dbReference>
<dbReference type="SUPFAM" id="SSF55073">
    <property type="entry name" value="Nucleotide cyclase"/>
    <property type="match status" value="1"/>
</dbReference>
<dbReference type="NCBIfam" id="TIGR00254">
    <property type="entry name" value="GGDEF"/>
    <property type="match status" value="1"/>
</dbReference>
<feature type="domain" description="CHASE" evidence="2">
    <location>
        <begin position="119"/>
        <end position="216"/>
    </location>
</feature>
<dbReference type="InterPro" id="IPR006189">
    <property type="entry name" value="CHASE_dom"/>
</dbReference>
<name>A0A1I0RK18_9FIRM</name>
<keyword evidence="1" id="KW-0472">Membrane</keyword>
<protein>
    <submittedName>
        <fullName evidence="4">Diguanylate cyclase (GGDEF) domain-containing protein</fullName>
    </submittedName>
</protein>
<dbReference type="InterPro" id="IPR052163">
    <property type="entry name" value="DGC-Regulatory_Protein"/>
</dbReference>
<keyword evidence="1" id="KW-0812">Transmembrane</keyword>
<dbReference type="Pfam" id="PF00990">
    <property type="entry name" value="GGDEF"/>
    <property type="match status" value="1"/>
</dbReference>
<dbReference type="CDD" id="cd01949">
    <property type="entry name" value="GGDEF"/>
    <property type="match status" value="1"/>
</dbReference>
<dbReference type="Gene3D" id="3.30.70.270">
    <property type="match status" value="1"/>
</dbReference>
<keyword evidence="1" id="KW-1133">Transmembrane helix</keyword>
<evidence type="ECO:0000256" key="1">
    <source>
        <dbReference type="SAM" id="Phobius"/>
    </source>
</evidence>
<gene>
    <name evidence="4" type="ORF">SAMN05421659_11723</name>
</gene>
<dbReference type="PROSITE" id="PS50887">
    <property type="entry name" value="GGDEF"/>
    <property type="match status" value="1"/>
</dbReference>
<dbReference type="PANTHER" id="PTHR46663">
    <property type="entry name" value="DIGUANYLATE CYCLASE DGCT-RELATED"/>
    <property type="match status" value="1"/>
</dbReference>
<evidence type="ECO:0000259" key="3">
    <source>
        <dbReference type="PROSITE" id="PS50887"/>
    </source>
</evidence>
<evidence type="ECO:0000259" key="2">
    <source>
        <dbReference type="PROSITE" id="PS50839"/>
    </source>
</evidence>
<reference evidence="4 5" key="1">
    <citation type="submission" date="2016-10" db="EMBL/GenBank/DDBJ databases">
        <authorList>
            <person name="de Groot N.N."/>
        </authorList>
    </citation>
    <scope>NUCLEOTIDE SEQUENCE [LARGE SCALE GENOMIC DNA]</scope>
    <source>
        <strain evidence="4 5">DSM 9179</strain>
    </source>
</reference>
<feature type="transmembrane region" description="Helical" evidence="1">
    <location>
        <begin position="26"/>
        <end position="48"/>
    </location>
</feature>
<dbReference type="AlphaFoldDB" id="A0A1I0RK18"/>
<evidence type="ECO:0000313" key="5">
    <source>
        <dbReference type="Proteomes" id="UP000199701"/>
    </source>
</evidence>
<keyword evidence="5" id="KW-1185">Reference proteome</keyword>
<dbReference type="PANTHER" id="PTHR46663:SF3">
    <property type="entry name" value="SLL0267 PROTEIN"/>
    <property type="match status" value="1"/>
</dbReference>
<sequence length="481" mass="55483">MGKSMKEKSIKIKDKSISKTRITKRMIVRSFVCFIIIFGILDLTIYMISQNQINSKKDTAGYIAAISFDKISVNMQMIETKIKTIIGFSIDIKGNITDFERAATSIIGNDNVSCVALAPNGIIQYAYPYAGNESLIGFDFQDSSIDTNNIEAFANDNNQIITTICGPHLFLNGKTYLIVKVPVLLENVDSTTQLWGYACAFIDFPKSLMNAGFNSLIEQKYNYKLYRNDINNIERIMLSFQQKNIKQGIIIHREVFNQTWNILIEPESGWYNKERYILESIVMLIISILSSIIILDYFRLKDTGKALTRFVNIDTLTGVFSRRYFFDYVEAEIGRNRRFGICYIDVDNFKQVNDQYGHEIGDKLLLEIGKRLQVCIRKNDFVARLGGDEFVIYMNDINDEFIGELILKRVLDAMEIPFEYKNIVLQNTLSIGYSIFPEDGSSIVELIQNADRYMYNMKKKNHREIKIKQIMKHNKINHSKN</sequence>
<dbReference type="Proteomes" id="UP000199701">
    <property type="component" value="Unassembled WGS sequence"/>
</dbReference>
<proteinExistence type="predicted"/>
<evidence type="ECO:0000313" key="4">
    <source>
        <dbReference type="EMBL" id="SEW41282.1"/>
    </source>
</evidence>
<dbReference type="InterPro" id="IPR029787">
    <property type="entry name" value="Nucleotide_cyclase"/>
</dbReference>
<accession>A0A1I0RK18</accession>
<dbReference type="EMBL" id="FOJI01000017">
    <property type="protein sequence ID" value="SEW41282.1"/>
    <property type="molecule type" value="Genomic_DNA"/>
</dbReference>
<dbReference type="SMART" id="SM01079">
    <property type="entry name" value="CHASE"/>
    <property type="match status" value="1"/>
</dbReference>
<dbReference type="GO" id="GO:0003824">
    <property type="term" value="F:catalytic activity"/>
    <property type="evidence" value="ECO:0007669"/>
    <property type="project" value="UniProtKB-ARBA"/>
</dbReference>